<evidence type="ECO:0000313" key="1">
    <source>
        <dbReference type="EMBL" id="MBW7473604.1"/>
    </source>
</evidence>
<evidence type="ECO:0000313" key="2">
    <source>
        <dbReference type="Proteomes" id="UP000812277"/>
    </source>
</evidence>
<accession>A0ABS7D185</accession>
<keyword evidence="2" id="KW-1185">Reference proteome</keyword>
<proteinExistence type="predicted"/>
<protein>
    <submittedName>
        <fullName evidence="1">Uncharacterized protein</fullName>
    </submittedName>
</protein>
<gene>
    <name evidence="1" type="ORF">K0T92_02445</name>
</gene>
<dbReference type="Proteomes" id="UP000812277">
    <property type="component" value="Unassembled WGS sequence"/>
</dbReference>
<sequence length="189" mass="22100">MGMNFTCYIGHKLNGNDLSRMSNALNSGNFKSVSAFIEEILPYNPEDVNKKWKTEFDSIGGTVCLNGPCGLSFTFSEHVCMIDHYTRWITFILNDLEVNFRAHFRNIAYELSRYFESSFSIYVPDNATKESAILDFIWDDENRSIDYIKDWLLTKCGDPKLNIEDIYKDCGDYWESDGYFIDYFKDYTQ</sequence>
<comment type="caution">
    <text evidence="1">The sequence shown here is derived from an EMBL/GenBank/DDBJ whole genome shotgun (WGS) entry which is preliminary data.</text>
</comment>
<dbReference type="RefSeq" id="WP_219870819.1">
    <property type="nucleotide sequence ID" value="NZ_JAHZIJ010000001.1"/>
</dbReference>
<reference evidence="1 2" key="1">
    <citation type="submission" date="2021-07" db="EMBL/GenBank/DDBJ databases">
        <title>Paenibacillus radiodurans sp. nov., isolated from the southeastern edge of Tengger Desert.</title>
        <authorList>
            <person name="Zhang G."/>
        </authorList>
    </citation>
    <scope>NUCLEOTIDE SEQUENCE [LARGE SCALE GENOMIC DNA]</scope>
    <source>
        <strain evidence="1 2">DT7-4</strain>
    </source>
</reference>
<organism evidence="1 2">
    <name type="scientific">Paenibacillus oenotherae</name>
    <dbReference type="NCBI Taxonomy" id="1435645"/>
    <lineage>
        <taxon>Bacteria</taxon>
        <taxon>Bacillati</taxon>
        <taxon>Bacillota</taxon>
        <taxon>Bacilli</taxon>
        <taxon>Bacillales</taxon>
        <taxon>Paenibacillaceae</taxon>
        <taxon>Paenibacillus</taxon>
    </lineage>
</organism>
<name>A0ABS7D185_9BACL</name>
<dbReference type="EMBL" id="JAHZIJ010000001">
    <property type="protein sequence ID" value="MBW7473604.1"/>
    <property type="molecule type" value="Genomic_DNA"/>
</dbReference>